<dbReference type="AlphaFoldDB" id="A0AAD5ZYT9"/>
<gene>
    <name evidence="2" type="ORF">LUZ61_010225</name>
</gene>
<keyword evidence="1" id="KW-0732">Signal</keyword>
<proteinExistence type="predicted"/>
<evidence type="ECO:0000313" key="3">
    <source>
        <dbReference type="Proteomes" id="UP001210211"/>
    </source>
</evidence>
<dbReference type="Proteomes" id="UP001210211">
    <property type="component" value="Unassembled WGS sequence"/>
</dbReference>
<reference evidence="2 3" key="1">
    <citation type="journal article" date="2022" name="Cell">
        <title>Repeat-based holocentromeres influence genome architecture and karyotype evolution.</title>
        <authorList>
            <person name="Hofstatter P.G."/>
            <person name="Thangavel G."/>
            <person name="Lux T."/>
            <person name="Neumann P."/>
            <person name="Vondrak T."/>
            <person name="Novak P."/>
            <person name="Zhang M."/>
            <person name="Costa L."/>
            <person name="Castellani M."/>
            <person name="Scott A."/>
            <person name="Toegelov H."/>
            <person name="Fuchs J."/>
            <person name="Mata-Sucre Y."/>
            <person name="Dias Y."/>
            <person name="Vanzela A.L.L."/>
            <person name="Huettel B."/>
            <person name="Almeida C.C.S."/>
            <person name="Simkova H."/>
            <person name="Souza G."/>
            <person name="Pedrosa-Harand A."/>
            <person name="Macas J."/>
            <person name="Mayer K.F.X."/>
            <person name="Houben A."/>
            <person name="Marques A."/>
        </authorList>
    </citation>
    <scope>NUCLEOTIDE SEQUENCE [LARGE SCALE GENOMIC DNA]</scope>
    <source>
        <strain evidence="2">RhyTen1mFocal</strain>
    </source>
</reference>
<evidence type="ECO:0000313" key="2">
    <source>
        <dbReference type="EMBL" id="KAJ3706520.1"/>
    </source>
</evidence>
<protein>
    <submittedName>
        <fullName evidence="2">Uncharacterized protein</fullName>
    </submittedName>
</protein>
<comment type="caution">
    <text evidence="2">The sequence shown here is derived from an EMBL/GenBank/DDBJ whole genome shotgun (WGS) entry which is preliminary data.</text>
</comment>
<sequence length="128" mass="14185">MKITVFILLFTLATAIARETPLTTNNKTPLYMSLGQELRGLLAKAGSMWSSPSTIVNATTHHTTKHRSSKMRIHGGKPFSRSSVNCISAELCNKKKLICTKLCNKARVNTNHITNKCYLKCSKCKPTC</sequence>
<dbReference type="EMBL" id="JAMRDG010000001">
    <property type="protein sequence ID" value="KAJ3706520.1"/>
    <property type="molecule type" value="Genomic_DNA"/>
</dbReference>
<keyword evidence="3" id="KW-1185">Reference proteome</keyword>
<organism evidence="2 3">
    <name type="scientific">Rhynchospora tenuis</name>
    <dbReference type="NCBI Taxonomy" id="198213"/>
    <lineage>
        <taxon>Eukaryota</taxon>
        <taxon>Viridiplantae</taxon>
        <taxon>Streptophyta</taxon>
        <taxon>Embryophyta</taxon>
        <taxon>Tracheophyta</taxon>
        <taxon>Spermatophyta</taxon>
        <taxon>Magnoliopsida</taxon>
        <taxon>Liliopsida</taxon>
        <taxon>Poales</taxon>
        <taxon>Cyperaceae</taxon>
        <taxon>Cyperoideae</taxon>
        <taxon>Rhynchosporeae</taxon>
        <taxon>Rhynchospora</taxon>
    </lineage>
</organism>
<name>A0AAD5ZYT9_9POAL</name>
<feature type="signal peptide" evidence="1">
    <location>
        <begin position="1"/>
        <end position="17"/>
    </location>
</feature>
<evidence type="ECO:0000256" key="1">
    <source>
        <dbReference type="SAM" id="SignalP"/>
    </source>
</evidence>
<accession>A0AAD5ZYT9</accession>
<feature type="chain" id="PRO_5042039803" evidence="1">
    <location>
        <begin position="18"/>
        <end position="128"/>
    </location>
</feature>